<dbReference type="InterPro" id="IPR003615">
    <property type="entry name" value="HNH_nuc"/>
</dbReference>
<reference evidence="2" key="1">
    <citation type="submission" date="2022-07" db="EMBL/GenBank/DDBJ databases">
        <title>Genetic diversity of Erwinia pyrifoliae.</title>
        <authorList>
            <person name="Park D.S."/>
            <person name="Ham H."/>
        </authorList>
    </citation>
    <scope>NUCLEOTIDE SEQUENCE</scope>
    <source>
        <strain evidence="2">CP201486</strain>
    </source>
</reference>
<dbReference type="EMBL" id="CP103445">
    <property type="protein sequence ID" value="UWS33536.1"/>
    <property type="molecule type" value="Genomic_DNA"/>
</dbReference>
<name>A0ABY5X812_ERWPY</name>
<keyword evidence="2" id="KW-0255">Endonuclease</keyword>
<evidence type="ECO:0000313" key="3">
    <source>
        <dbReference type="Proteomes" id="UP001058553"/>
    </source>
</evidence>
<dbReference type="GO" id="GO:0004519">
    <property type="term" value="F:endonuclease activity"/>
    <property type="evidence" value="ECO:0007669"/>
    <property type="project" value="UniProtKB-KW"/>
</dbReference>
<dbReference type="CDD" id="cd00085">
    <property type="entry name" value="HNHc"/>
    <property type="match status" value="1"/>
</dbReference>
<keyword evidence="2" id="KW-0378">Hydrolase</keyword>
<evidence type="ECO:0000259" key="1">
    <source>
        <dbReference type="Pfam" id="PF13391"/>
    </source>
</evidence>
<dbReference type="Proteomes" id="UP001058553">
    <property type="component" value="Chromosome"/>
</dbReference>
<accession>A0ABY5X812</accession>
<evidence type="ECO:0000313" key="2">
    <source>
        <dbReference type="EMBL" id="UWS33536.1"/>
    </source>
</evidence>
<gene>
    <name evidence="2" type="ORF">NYP84_18570</name>
</gene>
<keyword evidence="3" id="KW-1185">Reference proteome</keyword>
<protein>
    <submittedName>
        <fullName evidence="2">HNH endonuclease</fullName>
    </submittedName>
</protein>
<sequence>MKFTALRHFNLIDPSRYHHSISSRSANQQTNFKTRVLENFYHRCAVTGQKIGALLQACHIEDYALGGNMSTDNGILLSADCHRLFDENLMGIEPEKLTVHFKVRCIYSSMFEGKRIYPHRLTLDKNKLRKKWEMFQVG</sequence>
<feature type="domain" description="HNH nuclease" evidence="1">
    <location>
        <begin position="44"/>
        <end position="93"/>
    </location>
</feature>
<proteinExistence type="predicted"/>
<dbReference type="RefSeq" id="WP_259816564.1">
    <property type="nucleotide sequence ID" value="NZ_CP103445.1"/>
</dbReference>
<organism evidence="2 3">
    <name type="scientific">Erwinia pyrifoliae</name>
    <dbReference type="NCBI Taxonomy" id="79967"/>
    <lineage>
        <taxon>Bacteria</taxon>
        <taxon>Pseudomonadati</taxon>
        <taxon>Pseudomonadota</taxon>
        <taxon>Gammaproteobacteria</taxon>
        <taxon>Enterobacterales</taxon>
        <taxon>Erwiniaceae</taxon>
        <taxon>Erwinia</taxon>
    </lineage>
</organism>
<dbReference type="Pfam" id="PF13391">
    <property type="entry name" value="HNH_2"/>
    <property type="match status" value="1"/>
</dbReference>
<keyword evidence="2" id="KW-0540">Nuclease</keyword>